<feature type="region of interest" description="Disordered" evidence="1">
    <location>
        <begin position="702"/>
        <end position="735"/>
    </location>
</feature>
<feature type="region of interest" description="Disordered" evidence="1">
    <location>
        <begin position="515"/>
        <end position="545"/>
    </location>
</feature>
<feature type="compositionally biased region" description="Basic and acidic residues" evidence="1">
    <location>
        <begin position="162"/>
        <end position="181"/>
    </location>
</feature>
<dbReference type="PANTHER" id="PTHR36005">
    <property type="entry name" value="DNA LIGASE-LIKE PROTEIN"/>
    <property type="match status" value="1"/>
</dbReference>
<accession>A0AA88RMC3</accession>
<protein>
    <submittedName>
        <fullName evidence="2">Uncharacterized protein</fullName>
    </submittedName>
</protein>
<dbReference type="PANTHER" id="PTHR36005:SF1">
    <property type="entry name" value="DNA LIGASE-LIKE PROTEIN"/>
    <property type="match status" value="1"/>
</dbReference>
<sequence>MESDDDYSSFSPQDEPSPPVQNRKLKRLKKASNVAKEPPVKSISELLSLPPVDFAALEALESSKTLGSEDDSTKQSQSQSLSDGFDSDKELDSSGFDEERKETKRALEFDDVADDFDGRTRVDRDGEMEEIVDLNTEKLIDDMTDESAERKGEMEEEMADLNAEKLEKKKRANDGELDDKKATKKKNKRAKSGIEVKPSNKRKELKERKAHLEQLHAESQRLLRETREAAFKPMPVMQKPISSVLEKIRQRKLELSKKSFISKNSVSVAAKSGSLREVVMDDYSDDVSIEERGADKLENVVEEETVACQEDVGSSLNVSRMILVNEYGTQSSHGKVAPQMVLDEESTSAFRAPVDDTQDLFDDSETSDTKDKLPSEQQNGLMEETLAPSLLAMNLKFDSAPPDDFSSDEEENDKENINPRPSKLDDGCSSPIGDPVKAFVDDEAVEEDDSDHDLHRFQENDEDEDDEDIEELRDMIVTGYKEKPSDNERRNELHQKWLEQQDAAGTDNLLQRLNYGSKLQDRTLLDEEEEDDEDEEELSAEAEEDLVPAKLARINSRKAKEMITQMFHDKDDAFLSSDDEETEKRLVKQRLLDKAGEEATLLPPAEDESSREVFGLIKKLNIAPDTKKKAKVSCKLYYRTGSVNFIQLHSLIHCYQEEIATALPGMALHPSSFLGRVSNNSLPPSNKQGSSRVRSYIFGRDDSNSRSSISIAEDSSDVIPKGSRPTRNVTTKFSSSQAKSSTQVAKVVPETAPGTSLFEVLKRSSVQSNTCNPDTRVDLTQSVFAAFKIPKKPTKIEGTT</sequence>
<evidence type="ECO:0000313" key="3">
    <source>
        <dbReference type="Proteomes" id="UP001187471"/>
    </source>
</evidence>
<feature type="compositionally biased region" description="Low complexity" evidence="1">
    <location>
        <begin position="705"/>
        <end position="719"/>
    </location>
</feature>
<feature type="region of interest" description="Disordered" evidence="1">
    <location>
        <begin position="330"/>
        <end position="469"/>
    </location>
</feature>
<feature type="compositionally biased region" description="Acidic residues" evidence="1">
    <location>
        <begin position="441"/>
        <end position="451"/>
    </location>
</feature>
<feature type="compositionally biased region" description="Basic and acidic residues" evidence="1">
    <location>
        <begin position="86"/>
        <end position="108"/>
    </location>
</feature>
<feature type="compositionally biased region" description="Basic and acidic residues" evidence="1">
    <location>
        <begin position="201"/>
        <end position="211"/>
    </location>
</feature>
<feature type="region of interest" description="Disordered" evidence="1">
    <location>
        <begin position="63"/>
        <end position="211"/>
    </location>
</feature>
<gene>
    <name evidence="2" type="ORF">RJ640_021002</name>
</gene>
<keyword evidence="3" id="KW-1185">Reference proteome</keyword>
<comment type="caution">
    <text evidence="2">The sequence shown here is derived from an EMBL/GenBank/DDBJ whole genome shotgun (WGS) entry which is preliminary data.</text>
</comment>
<feature type="compositionally biased region" description="Basic and acidic residues" evidence="1">
    <location>
        <begin position="116"/>
        <end position="125"/>
    </location>
</feature>
<feature type="compositionally biased region" description="Basic and acidic residues" evidence="1">
    <location>
        <begin position="414"/>
        <end position="426"/>
    </location>
</feature>
<dbReference type="Proteomes" id="UP001187471">
    <property type="component" value="Unassembled WGS sequence"/>
</dbReference>
<feature type="compositionally biased region" description="Acidic residues" evidence="1">
    <location>
        <begin position="460"/>
        <end position="469"/>
    </location>
</feature>
<evidence type="ECO:0000313" key="2">
    <source>
        <dbReference type="EMBL" id="KAK2988737.1"/>
    </source>
</evidence>
<dbReference type="AlphaFoldDB" id="A0AA88RMC3"/>
<feature type="compositionally biased region" description="Acidic residues" evidence="1">
    <location>
        <begin position="526"/>
        <end position="545"/>
    </location>
</feature>
<feature type="compositionally biased region" description="Basic and acidic residues" evidence="1">
    <location>
        <begin position="135"/>
        <end position="153"/>
    </location>
</feature>
<feature type="compositionally biased region" description="Polar residues" evidence="1">
    <location>
        <begin position="725"/>
        <end position="735"/>
    </location>
</feature>
<feature type="compositionally biased region" description="Basic residues" evidence="1">
    <location>
        <begin position="182"/>
        <end position="191"/>
    </location>
</feature>
<proteinExistence type="predicted"/>
<evidence type="ECO:0000256" key="1">
    <source>
        <dbReference type="SAM" id="MobiDB-lite"/>
    </source>
</evidence>
<feature type="compositionally biased region" description="Acidic residues" evidence="1">
    <location>
        <begin position="356"/>
        <end position="366"/>
    </location>
</feature>
<dbReference type="EMBL" id="JAVXUO010000829">
    <property type="protein sequence ID" value="KAK2988737.1"/>
    <property type="molecule type" value="Genomic_DNA"/>
</dbReference>
<reference evidence="2" key="1">
    <citation type="submission" date="2022-12" db="EMBL/GenBank/DDBJ databases">
        <title>Draft genome assemblies for two species of Escallonia (Escalloniales).</title>
        <authorList>
            <person name="Chanderbali A."/>
            <person name="Dervinis C."/>
            <person name="Anghel I."/>
            <person name="Soltis D."/>
            <person name="Soltis P."/>
            <person name="Zapata F."/>
        </authorList>
    </citation>
    <scope>NUCLEOTIDE SEQUENCE</scope>
    <source>
        <strain evidence="2">UCBG92.1500</strain>
        <tissue evidence="2">Leaf</tissue>
    </source>
</reference>
<feature type="region of interest" description="Disordered" evidence="1">
    <location>
        <begin position="1"/>
        <end position="48"/>
    </location>
</feature>
<name>A0AA88RMC3_9ASTE</name>
<organism evidence="2 3">
    <name type="scientific">Escallonia rubra</name>
    <dbReference type="NCBI Taxonomy" id="112253"/>
    <lineage>
        <taxon>Eukaryota</taxon>
        <taxon>Viridiplantae</taxon>
        <taxon>Streptophyta</taxon>
        <taxon>Embryophyta</taxon>
        <taxon>Tracheophyta</taxon>
        <taxon>Spermatophyta</taxon>
        <taxon>Magnoliopsida</taxon>
        <taxon>eudicotyledons</taxon>
        <taxon>Gunneridae</taxon>
        <taxon>Pentapetalae</taxon>
        <taxon>asterids</taxon>
        <taxon>campanulids</taxon>
        <taxon>Escalloniales</taxon>
        <taxon>Escalloniaceae</taxon>
        <taxon>Escallonia</taxon>
    </lineage>
</organism>